<proteinExistence type="inferred from homology"/>
<dbReference type="Gene3D" id="3.40.50.300">
    <property type="entry name" value="P-loop containing nucleotide triphosphate hydrolases"/>
    <property type="match status" value="1"/>
</dbReference>
<sequence>MSRPKLLLLDEPSLGLAPLVVKQIFQILRELTAQGMTLFLVEQNAHHALKLSDRAYVMVNGQIRLSGTGRELLDNPEVRNAYLGMV</sequence>
<evidence type="ECO:0000313" key="5">
    <source>
        <dbReference type="Proteomes" id="UP000332594"/>
    </source>
</evidence>
<dbReference type="GO" id="GO:0015658">
    <property type="term" value="F:branched-chain amino acid transmembrane transporter activity"/>
    <property type="evidence" value="ECO:0007669"/>
    <property type="project" value="TreeGrafter"/>
</dbReference>
<evidence type="ECO:0000256" key="2">
    <source>
        <dbReference type="ARBA" id="ARBA00022448"/>
    </source>
</evidence>
<dbReference type="PANTHER" id="PTHR43820:SF4">
    <property type="entry name" value="HIGH-AFFINITY BRANCHED-CHAIN AMINO ACID TRANSPORT ATP-BINDING PROTEIN LIVF"/>
    <property type="match status" value="1"/>
</dbReference>
<evidence type="ECO:0000313" key="4">
    <source>
        <dbReference type="EMBL" id="VFS72499.1"/>
    </source>
</evidence>
<dbReference type="GO" id="GO:0015807">
    <property type="term" value="P:L-amino acid transport"/>
    <property type="evidence" value="ECO:0007669"/>
    <property type="project" value="TreeGrafter"/>
</dbReference>
<dbReference type="AlphaFoldDB" id="A0A485BVE1"/>
<dbReference type="Proteomes" id="UP000332594">
    <property type="component" value="Unassembled WGS sequence"/>
</dbReference>
<dbReference type="PANTHER" id="PTHR43820">
    <property type="entry name" value="HIGH-AFFINITY BRANCHED-CHAIN AMINO ACID TRANSPORT ATP-BINDING PROTEIN LIVF"/>
    <property type="match status" value="1"/>
</dbReference>
<evidence type="ECO:0000256" key="1">
    <source>
        <dbReference type="ARBA" id="ARBA00005417"/>
    </source>
</evidence>
<gene>
    <name evidence="4" type="primary">livF_4</name>
    <name evidence="4" type="ORF">NCTC13038_02648</name>
</gene>
<reference evidence="4 5" key="1">
    <citation type="submission" date="2019-03" db="EMBL/GenBank/DDBJ databases">
        <authorList>
            <consortium name="Pathogen Informatics"/>
        </authorList>
    </citation>
    <scope>NUCLEOTIDE SEQUENCE [LARGE SCALE GENOMIC DNA]</scope>
    <source>
        <strain evidence="4 5">NCTC13038</strain>
    </source>
</reference>
<dbReference type="SUPFAM" id="SSF52540">
    <property type="entry name" value="P-loop containing nucleoside triphosphate hydrolases"/>
    <property type="match status" value="1"/>
</dbReference>
<organism evidence="4 5">
    <name type="scientific">Raoultella terrigena</name>
    <name type="common">Klebsiella terrigena</name>
    <dbReference type="NCBI Taxonomy" id="577"/>
    <lineage>
        <taxon>Bacteria</taxon>
        <taxon>Pseudomonadati</taxon>
        <taxon>Pseudomonadota</taxon>
        <taxon>Gammaproteobacteria</taxon>
        <taxon>Enterobacterales</taxon>
        <taxon>Enterobacteriaceae</taxon>
        <taxon>Klebsiella/Raoultella group</taxon>
        <taxon>Raoultella</taxon>
    </lineage>
</organism>
<accession>A0A485BVE1</accession>
<name>A0A485BVE1_RAOTE</name>
<protein>
    <submittedName>
        <fullName evidence="4">LIV-I protein F</fullName>
    </submittedName>
</protein>
<dbReference type="InterPro" id="IPR027417">
    <property type="entry name" value="P-loop_NTPase"/>
</dbReference>
<keyword evidence="3" id="KW-0029">Amino-acid transport</keyword>
<comment type="similarity">
    <text evidence="1">Belongs to the ABC transporter superfamily.</text>
</comment>
<dbReference type="InterPro" id="IPR052156">
    <property type="entry name" value="BCAA_Transport_ATP-bd_LivF"/>
</dbReference>
<keyword evidence="2" id="KW-0813">Transport</keyword>
<dbReference type="EMBL" id="CAADJG010000002">
    <property type="protein sequence ID" value="VFS72499.1"/>
    <property type="molecule type" value="Genomic_DNA"/>
</dbReference>
<evidence type="ECO:0000256" key="3">
    <source>
        <dbReference type="ARBA" id="ARBA00022970"/>
    </source>
</evidence>